<gene>
    <name evidence="3" type="ORF">HAKA00212_LOCUS20153</name>
</gene>
<reference evidence="3" key="1">
    <citation type="submission" date="2021-01" db="EMBL/GenBank/DDBJ databases">
        <authorList>
            <person name="Corre E."/>
            <person name="Pelletier E."/>
            <person name="Niang G."/>
            <person name="Scheremetjew M."/>
            <person name="Finn R."/>
            <person name="Kale V."/>
            <person name="Holt S."/>
            <person name="Cochrane G."/>
            <person name="Meng A."/>
            <person name="Brown T."/>
            <person name="Cohen L."/>
        </authorList>
    </citation>
    <scope>NUCLEOTIDE SEQUENCE</scope>
    <source>
        <strain evidence="3">CCMP3107</strain>
    </source>
</reference>
<dbReference type="PROSITE" id="PS50222">
    <property type="entry name" value="EF_HAND_2"/>
    <property type="match status" value="1"/>
</dbReference>
<feature type="domain" description="EF-hand" evidence="2">
    <location>
        <begin position="34"/>
        <end position="69"/>
    </location>
</feature>
<protein>
    <recommendedName>
        <fullName evidence="2">EF-hand domain-containing protein</fullName>
    </recommendedName>
</protein>
<evidence type="ECO:0000259" key="2">
    <source>
        <dbReference type="PROSITE" id="PS50222"/>
    </source>
</evidence>
<keyword evidence="1" id="KW-0472">Membrane</keyword>
<feature type="transmembrane region" description="Helical" evidence="1">
    <location>
        <begin position="78"/>
        <end position="105"/>
    </location>
</feature>
<proteinExistence type="predicted"/>
<evidence type="ECO:0000313" key="3">
    <source>
        <dbReference type="EMBL" id="CAE0641325.1"/>
    </source>
</evidence>
<name>A0A6S9GET2_HETAK</name>
<organism evidence="3">
    <name type="scientific">Heterosigma akashiwo</name>
    <name type="common">Chromophytic alga</name>
    <name type="synonym">Heterosigma carterae</name>
    <dbReference type="NCBI Taxonomy" id="2829"/>
    <lineage>
        <taxon>Eukaryota</taxon>
        <taxon>Sar</taxon>
        <taxon>Stramenopiles</taxon>
        <taxon>Ochrophyta</taxon>
        <taxon>Raphidophyceae</taxon>
        <taxon>Chattonellales</taxon>
        <taxon>Chattonellaceae</taxon>
        <taxon>Heterosigma</taxon>
    </lineage>
</organism>
<dbReference type="InterPro" id="IPR002048">
    <property type="entry name" value="EF_hand_dom"/>
</dbReference>
<dbReference type="PROSITE" id="PS00018">
    <property type="entry name" value="EF_HAND_1"/>
    <property type="match status" value="1"/>
</dbReference>
<evidence type="ECO:0000256" key="1">
    <source>
        <dbReference type="SAM" id="Phobius"/>
    </source>
</evidence>
<accession>A0A6S9GET2</accession>
<dbReference type="GO" id="GO:0005509">
    <property type="term" value="F:calcium ion binding"/>
    <property type="evidence" value="ECO:0007669"/>
    <property type="project" value="InterPro"/>
</dbReference>
<sequence length="250" mass="26873">MTKDSKEKGGEWSRNAGEHKRSSLITIDDISGRAEFTDLAKGLEKMDRNHDGHIDSNEIVDYLDRYVTDIRKKKHLRIFAVGLTVICVVLAFSNFGLTAAAIMLARELQTSGSTLVDKDDNLIYTSVAYESTSGFTWGTSADNWIGLEAFTVTADDGALRRFVVSAVNASAPANVVQVVTAGGRVLRVDLAAQTLTDAESGAVLVSEAARRRRRLAEGGQRELCTGTCEEESGVDCGACDLVSGECDCGI</sequence>
<keyword evidence="1" id="KW-0812">Transmembrane</keyword>
<dbReference type="InterPro" id="IPR018247">
    <property type="entry name" value="EF_Hand_1_Ca_BS"/>
</dbReference>
<keyword evidence="1" id="KW-1133">Transmembrane helix</keyword>
<dbReference type="EMBL" id="HBIU01044797">
    <property type="protein sequence ID" value="CAE0641325.1"/>
    <property type="molecule type" value="Transcribed_RNA"/>
</dbReference>
<dbReference type="AlphaFoldDB" id="A0A6S9GET2"/>